<name>A0A565B8A0_9BRAS</name>
<accession>A0A565B8A0</accession>
<protein>
    <submittedName>
        <fullName evidence="2">Uncharacterized protein</fullName>
    </submittedName>
</protein>
<sequence length="72" mass="8012">MQEFPASSTVSDLLSRAGPGSSRWSMYGIPPKEELRPRLNQRPVSKLKMGDVVELTPPIPDESLPEYRATDV</sequence>
<organism evidence="2 3">
    <name type="scientific">Arabis nemorensis</name>
    <dbReference type="NCBI Taxonomy" id="586526"/>
    <lineage>
        <taxon>Eukaryota</taxon>
        <taxon>Viridiplantae</taxon>
        <taxon>Streptophyta</taxon>
        <taxon>Embryophyta</taxon>
        <taxon>Tracheophyta</taxon>
        <taxon>Spermatophyta</taxon>
        <taxon>Magnoliopsida</taxon>
        <taxon>eudicotyledons</taxon>
        <taxon>Gunneridae</taxon>
        <taxon>Pentapetalae</taxon>
        <taxon>rosids</taxon>
        <taxon>malvids</taxon>
        <taxon>Brassicales</taxon>
        <taxon>Brassicaceae</taxon>
        <taxon>Arabideae</taxon>
        <taxon>Arabis</taxon>
    </lineage>
</organism>
<reference evidence="2" key="1">
    <citation type="submission" date="2019-07" db="EMBL/GenBank/DDBJ databases">
        <authorList>
            <person name="Dittberner H."/>
        </authorList>
    </citation>
    <scope>NUCLEOTIDE SEQUENCE [LARGE SCALE GENOMIC DNA]</scope>
</reference>
<evidence type="ECO:0000313" key="2">
    <source>
        <dbReference type="EMBL" id="VVA97570.1"/>
    </source>
</evidence>
<dbReference type="OrthoDB" id="1711618at2759"/>
<dbReference type="Proteomes" id="UP000489600">
    <property type="component" value="Unassembled WGS sequence"/>
</dbReference>
<dbReference type="EMBL" id="CABITT030000003">
    <property type="protein sequence ID" value="VVA97570.1"/>
    <property type="molecule type" value="Genomic_DNA"/>
</dbReference>
<feature type="region of interest" description="Disordered" evidence="1">
    <location>
        <begin position="1"/>
        <end position="72"/>
    </location>
</feature>
<feature type="compositionally biased region" description="Polar residues" evidence="1">
    <location>
        <begin position="1"/>
        <end position="12"/>
    </location>
</feature>
<proteinExistence type="predicted"/>
<evidence type="ECO:0000313" key="3">
    <source>
        <dbReference type="Proteomes" id="UP000489600"/>
    </source>
</evidence>
<gene>
    <name evidence="2" type="ORF">ANE_LOCUS8015</name>
</gene>
<evidence type="ECO:0000256" key="1">
    <source>
        <dbReference type="SAM" id="MobiDB-lite"/>
    </source>
</evidence>
<comment type="caution">
    <text evidence="2">The sequence shown here is derived from an EMBL/GenBank/DDBJ whole genome shotgun (WGS) entry which is preliminary data.</text>
</comment>
<dbReference type="AlphaFoldDB" id="A0A565B8A0"/>
<keyword evidence="3" id="KW-1185">Reference proteome</keyword>